<accession>A0A7V4G707</accession>
<protein>
    <submittedName>
        <fullName evidence="2">RNB domain-containing ribonuclease</fullName>
    </submittedName>
</protein>
<dbReference type="AlphaFoldDB" id="A0A7V4G707"/>
<dbReference type="InterPro" id="IPR057324">
    <property type="entry name" value="WH_RNase_II"/>
</dbReference>
<dbReference type="SUPFAM" id="SSF50249">
    <property type="entry name" value="Nucleic acid-binding proteins"/>
    <property type="match status" value="1"/>
</dbReference>
<comment type="caution">
    <text evidence="2">The sequence shown here is derived from an EMBL/GenBank/DDBJ whole genome shotgun (WGS) entry which is preliminary data.</text>
</comment>
<name>A0A7V4G707_9BACT</name>
<dbReference type="GO" id="GO:0003723">
    <property type="term" value="F:RNA binding"/>
    <property type="evidence" value="ECO:0007669"/>
    <property type="project" value="InterPro"/>
</dbReference>
<dbReference type="PANTHER" id="PTHR23355">
    <property type="entry name" value="RIBONUCLEASE"/>
    <property type="match status" value="1"/>
</dbReference>
<dbReference type="SMART" id="SM00955">
    <property type="entry name" value="RNB"/>
    <property type="match status" value="1"/>
</dbReference>
<dbReference type="InterPro" id="IPR012340">
    <property type="entry name" value="NA-bd_OB-fold"/>
</dbReference>
<dbReference type="Pfam" id="PF25255">
    <property type="entry name" value="WHD_RNase_II"/>
    <property type="match status" value="1"/>
</dbReference>
<sequence>MAAVLEVKGERLQVLTQTNRELTVARKRILHACPAGKAGARSRQEWLTLLEETARRREQLKGEINLEEVWELLAAEEKSLPVEEMADLWFGSALPDQVAAMGRALFEDRFLFKYKDGRWLPHTAEVVESLKEKARREEETRRELAEAARWLRTAWEGGEITDPAWRERLLPALREVAVFGQEAPAYPVLKSYLDQAKIPGEDAPFRILVRLGVFSEDENLALYRLEVPVEFPEPVLAAAHLLTRDQPPDPYAALREDLTHLECLTIDGERTRDLDDALSLEPHPEGWVLGVHIADVSSLVPPDSPLDREAQERATSIYLPETRLPMLPEEISEDVLSLVAQQERRSLSFLAVVTETGELRSWELKPSLIRVRRRLSYTEADRLLARDETLERLHGLTAALKARRLAQGGYELKLPEVWVSFDAHHQVQVTVENQETPSHELVSEAMVLANRLAAEFLSEQGVPAIFRGQPEPREPIERDAPKTLLELWLDRRKLSRVTMELTPQPHWGLGLPCYTFASSPIRRYLDLVSHRQVLSVLAGGPPAYSGEDLARILTVIEPAMRRAAQLKFQRLRYWLLKYLSQRVGQKLEALVVEAQPHRTRLLFPDILLEVPWSAPATLRLKPGDTVQVRLDKVLPREDQVKLSLA</sequence>
<reference evidence="2" key="1">
    <citation type="journal article" date="2020" name="mSystems">
        <title>Genome- and Community-Level Interaction Insights into Carbon Utilization and Element Cycling Functions of Hydrothermarchaeota in Hydrothermal Sediment.</title>
        <authorList>
            <person name="Zhou Z."/>
            <person name="Liu Y."/>
            <person name="Xu W."/>
            <person name="Pan J."/>
            <person name="Luo Z.H."/>
            <person name="Li M."/>
        </authorList>
    </citation>
    <scope>NUCLEOTIDE SEQUENCE [LARGE SCALE GENOMIC DNA]</scope>
    <source>
        <strain evidence="2">SpSt-548</strain>
    </source>
</reference>
<dbReference type="Pfam" id="PF00773">
    <property type="entry name" value="RNB"/>
    <property type="match status" value="1"/>
</dbReference>
<evidence type="ECO:0000259" key="1">
    <source>
        <dbReference type="SMART" id="SM00955"/>
    </source>
</evidence>
<evidence type="ECO:0000313" key="2">
    <source>
        <dbReference type="EMBL" id="HGS04569.1"/>
    </source>
</evidence>
<feature type="domain" description="RNB" evidence="1">
    <location>
        <begin position="255"/>
        <end position="539"/>
    </location>
</feature>
<dbReference type="InterPro" id="IPR056404">
    <property type="entry name" value="HTH_RNase_II"/>
</dbReference>
<dbReference type="EMBL" id="DSXI01000131">
    <property type="protein sequence ID" value="HGS04569.1"/>
    <property type="molecule type" value="Genomic_DNA"/>
</dbReference>
<gene>
    <name evidence="2" type="ORF">ENT08_02335</name>
</gene>
<proteinExistence type="predicted"/>
<dbReference type="InterPro" id="IPR001900">
    <property type="entry name" value="RNase_II/R"/>
</dbReference>
<dbReference type="GO" id="GO:0006402">
    <property type="term" value="P:mRNA catabolic process"/>
    <property type="evidence" value="ECO:0007669"/>
    <property type="project" value="TreeGrafter"/>
</dbReference>
<dbReference type="Pfam" id="PF23161">
    <property type="entry name" value="HTH_RNase_II"/>
    <property type="match status" value="1"/>
</dbReference>
<dbReference type="InterPro" id="IPR050180">
    <property type="entry name" value="RNR_Ribonuclease"/>
</dbReference>
<dbReference type="PANTHER" id="PTHR23355:SF42">
    <property type="entry name" value="RIBONUCLEASE II, CHLOROPLASTIC_MITOCHONDRIAL"/>
    <property type="match status" value="1"/>
</dbReference>
<dbReference type="GO" id="GO:0000932">
    <property type="term" value="C:P-body"/>
    <property type="evidence" value="ECO:0007669"/>
    <property type="project" value="TreeGrafter"/>
</dbReference>
<organism evidence="2">
    <name type="scientific">Desulfobacca acetoxidans</name>
    <dbReference type="NCBI Taxonomy" id="60893"/>
    <lineage>
        <taxon>Bacteria</taxon>
        <taxon>Pseudomonadati</taxon>
        <taxon>Thermodesulfobacteriota</taxon>
        <taxon>Desulfobaccia</taxon>
        <taxon>Desulfobaccales</taxon>
        <taxon>Desulfobaccaceae</taxon>
        <taxon>Desulfobacca</taxon>
    </lineage>
</organism>
<dbReference type="GO" id="GO:0000175">
    <property type="term" value="F:3'-5'-RNA exonuclease activity"/>
    <property type="evidence" value="ECO:0007669"/>
    <property type="project" value="TreeGrafter"/>
</dbReference>